<accession>A0A5C6N1C2</accession>
<dbReference type="Gene3D" id="3.30.590.10">
    <property type="entry name" value="Glutamine synthetase/guanido kinase, catalytic domain"/>
    <property type="match status" value="1"/>
</dbReference>
<dbReference type="EC" id="2.7.3.2" evidence="2"/>
<evidence type="ECO:0000313" key="8">
    <source>
        <dbReference type="EMBL" id="TWW60121.1"/>
    </source>
</evidence>
<keyword evidence="5" id="KW-0472">Membrane</keyword>
<organism evidence="8 9">
    <name type="scientific">Takifugu flavidus</name>
    <name type="common">sansaifugu</name>
    <dbReference type="NCBI Taxonomy" id="433684"/>
    <lineage>
        <taxon>Eukaryota</taxon>
        <taxon>Metazoa</taxon>
        <taxon>Chordata</taxon>
        <taxon>Craniata</taxon>
        <taxon>Vertebrata</taxon>
        <taxon>Euteleostomi</taxon>
        <taxon>Actinopterygii</taxon>
        <taxon>Neopterygii</taxon>
        <taxon>Teleostei</taxon>
        <taxon>Neoteleostei</taxon>
        <taxon>Acanthomorphata</taxon>
        <taxon>Eupercaria</taxon>
        <taxon>Tetraodontiformes</taxon>
        <taxon>Tetradontoidea</taxon>
        <taxon>Tetraodontidae</taxon>
        <taxon>Takifugu</taxon>
    </lineage>
</organism>
<evidence type="ECO:0000256" key="4">
    <source>
        <dbReference type="ARBA" id="ARBA00023128"/>
    </source>
</evidence>
<dbReference type="GO" id="GO:0004111">
    <property type="term" value="F:creatine kinase activity"/>
    <property type="evidence" value="ECO:0007669"/>
    <property type="project" value="UniProtKB-EC"/>
</dbReference>
<evidence type="ECO:0000256" key="6">
    <source>
        <dbReference type="ARBA" id="ARBA00040385"/>
    </source>
</evidence>
<dbReference type="EMBL" id="RHFK02000018">
    <property type="protein sequence ID" value="TWW60121.1"/>
    <property type="molecule type" value="Genomic_DNA"/>
</dbReference>
<evidence type="ECO:0000256" key="3">
    <source>
        <dbReference type="ARBA" id="ARBA00022792"/>
    </source>
</evidence>
<gene>
    <name evidence="8" type="ORF">D4764_05G0002110</name>
</gene>
<dbReference type="SUPFAM" id="SSF55931">
    <property type="entry name" value="Glutamine synthetase/guanido kinase"/>
    <property type="match status" value="1"/>
</dbReference>
<name>A0A5C6N1C2_9TELE</name>
<keyword evidence="3" id="KW-0999">Mitochondrion inner membrane</keyword>
<dbReference type="InterPro" id="IPR014746">
    <property type="entry name" value="Gln_synth/guanido_kin_cat_dom"/>
</dbReference>
<evidence type="ECO:0000256" key="1">
    <source>
        <dbReference type="ARBA" id="ARBA00004137"/>
    </source>
</evidence>
<keyword evidence="4" id="KW-0496">Mitochondrion</keyword>
<evidence type="ECO:0000256" key="7">
    <source>
        <dbReference type="ARBA" id="ARBA00041865"/>
    </source>
</evidence>
<evidence type="ECO:0000256" key="5">
    <source>
        <dbReference type="ARBA" id="ARBA00023136"/>
    </source>
</evidence>
<evidence type="ECO:0000256" key="2">
    <source>
        <dbReference type="ARBA" id="ARBA00012231"/>
    </source>
</evidence>
<keyword evidence="8" id="KW-0808">Transferase</keyword>
<evidence type="ECO:0000313" key="9">
    <source>
        <dbReference type="Proteomes" id="UP000324091"/>
    </source>
</evidence>
<protein>
    <recommendedName>
        <fullName evidence="6">Creatine kinase S-type, mitochondrial</fullName>
        <ecNumber evidence="2">2.7.3.2</ecNumber>
    </recommendedName>
    <alternativeName>
        <fullName evidence="7">Sarcomeric mitochondrial creatine kinase</fullName>
    </alternativeName>
</protein>
<comment type="subcellular location">
    <subcellularLocation>
        <location evidence="1">Mitochondrion inner membrane</location>
        <topology evidence="1">Peripheral membrane protein</topology>
        <orientation evidence="1">Intermembrane side</orientation>
    </subcellularLocation>
</comment>
<dbReference type="AlphaFoldDB" id="A0A5C6N1C2"/>
<reference evidence="8 9" key="1">
    <citation type="submission" date="2019-04" db="EMBL/GenBank/DDBJ databases">
        <title>Chromosome genome assembly for Takifugu flavidus.</title>
        <authorList>
            <person name="Xiao S."/>
        </authorList>
    </citation>
    <scope>NUCLEOTIDE SEQUENCE [LARGE SCALE GENOMIC DNA]</scope>
    <source>
        <strain evidence="8">HTHZ2018</strain>
        <tissue evidence="8">Muscle</tissue>
    </source>
</reference>
<keyword evidence="9" id="KW-1185">Reference proteome</keyword>
<proteinExistence type="predicted"/>
<dbReference type="GO" id="GO:0005743">
    <property type="term" value="C:mitochondrial inner membrane"/>
    <property type="evidence" value="ECO:0007669"/>
    <property type="project" value="UniProtKB-SubCell"/>
</dbReference>
<dbReference type="Proteomes" id="UP000324091">
    <property type="component" value="Chromosome 5"/>
</dbReference>
<sequence>MKHPTNLNASKVTPGMFEEHYVSSSRVHTARSVHGRRLPPACWWEAERLVVTGLKGYMAGRYYSLGEMSDKEKQQLIAVNDQVSAFMTLAI</sequence>
<dbReference type="PANTHER" id="PTHR11547">
    <property type="entry name" value="ARGININE OR CREATINE KINASE"/>
    <property type="match status" value="1"/>
</dbReference>
<dbReference type="InterPro" id="IPR000749">
    <property type="entry name" value="ATP-guanido_PTrfase"/>
</dbReference>
<comment type="caution">
    <text evidence="8">The sequence shown here is derived from an EMBL/GenBank/DDBJ whole genome shotgun (WGS) entry which is preliminary data.</text>
</comment>
<keyword evidence="8" id="KW-0418">Kinase</keyword>
<dbReference type="PANTHER" id="PTHR11547:SF19">
    <property type="entry name" value="CREATINE KINASE S-TYPE, MITOCHONDRIAL"/>
    <property type="match status" value="1"/>
</dbReference>
<dbReference type="GO" id="GO:0046314">
    <property type="term" value="P:phosphocreatine biosynthetic process"/>
    <property type="evidence" value="ECO:0007669"/>
    <property type="project" value="InterPro"/>
</dbReference>